<organism evidence="2 3">
    <name type="scientific">Cylicostephanus goldi</name>
    <name type="common">Nematode worm</name>
    <dbReference type="NCBI Taxonomy" id="71465"/>
    <lineage>
        <taxon>Eukaryota</taxon>
        <taxon>Metazoa</taxon>
        <taxon>Ecdysozoa</taxon>
        <taxon>Nematoda</taxon>
        <taxon>Chromadorea</taxon>
        <taxon>Rhabditida</taxon>
        <taxon>Rhabditina</taxon>
        <taxon>Rhabditomorpha</taxon>
        <taxon>Strongyloidea</taxon>
        <taxon>Strongylidae</taxon>
        <taxon>Cylicostephanus</taxon>
    </lineage>
</organism>
<sequence length="59" mass="6797">MDRTSADNQRQKFDDKSRGALQYKDSVELSSYRSLTSSDKDDSEDQKMVPIVRITRGQI</sequence>
<proteinExistence type="predicted"/>
<dbReference type="AlphaFoldDB" id="A0A3P6UCA2"/>
<evidence type="ECO:0000256" key="1">
    <source>
        <dbReference type="SAM" id="MobiDB-lite"/>
    </source>
</evidence>
<accession>A0A3P6UCA2</accession>
<gene>
    <name evidence="2" type="ORF">CGOC_LOCUS7175</name>
</gene>
<dbReference type="EMBL" id="UYRV01024619">
    <property type="protein sequence ID" value="VDK75914.1"/>
    <property type="molecule type" value="Genomic_DNA"/>
</dbReference>
<keyword evidence="3" id="KW-1185">Reference proteome</keyword>
<dbReference type="OrthoDB" id="10504050at2759"/>
<dbReference type="Proteomes" id="UP000271889">
    <property type="component" value="Unassembled WGS sequence"/>
</dbReference>
<evidence type="ECO:0000313" key="3">
    <source>
        <dbReference type="Proteomes" id="UP000271889"/>
    </source>
</evidence>
<evidence type="ECO:0000313" key="2">
    <source>
        <dbReference type="EMBL" id="VDK75914.1"/>
    </source>
</evidence>
<feature type="compositionally biased region" description="Basic and acidic residues" evidence="1">
    <location>
        <begin position="1"/>
        <end position="18"/>
    </location>
</feature>
<reference evidence="2 3" key="1">
    <citation type="submission" date="2018-11" db="EMBL/GenBank/DDBJ databases">
        <authorList>
            <consortium name="Pathogen Informatics"/>
        </authorList>
    </citation>
    <scope>NUCLEOTIDE SEQUENCE [LARGE SCALE GENOMIC DNA]</scope>
</reference>
<protein>
    <submittedName>
        <fullName evidence="2">Uncharacterized protein</fullName>
    </submittedName>
</protein>
<feature type="compositionally biased region" description="Polar residues" evidence="1">
    <location>
        <begin position="28"/>
        <end position="37"/>
    </location>
</feature>
<name>A0A3P6UCA2_CYLGO</name>
<feature type="region of interest" description="Disordered" evidence="1">
    <location>
        <begin position="1"/>
        <end position="59"/>
    </location>
</feature>